<protein>
    <submittedName>
        <fullName evidence="1">Uncharacterized protein</fullName>
    </submittedName>
</protein>
<reference evidence="1 2" key="1">
    <citation type="submission" date="2019-11" db="EMBL/GenBank/DDBJ databases">
        <title>Comparative genomics of hydrocarbon-degrading Desulfosarcina strains.</title>
        <authorList>
            <person name="Watanabe M."/>
            <person name="Kojima H."/>
            <person name="Fukui M."/>
        </authorList>
    </citation>
    <scope>NUCLEOTIDE SEQUENCE [LARGE SCALE GENOMIC DNA]</scope>
    <source>
        <strain evidence="1 2">PL12</strain>
    </source>
</reference>
<dbReference type="RefSeq" id="WP_155317497.1">
    <property type="nucleotide sequence ID" value="NZ_AP021874.1"/>
</dbReference>
<dbReference type="AlphaFoldDB" id="A0A5K7YNL3"/>
<name>A0A5K7YNL3_9BACT</name>
<accession>A0A5K7YNL3</accession>
<sequence length="53" mass="5766">MENFQKDLLSISKSISKLAVKVETLANDIIGQSMEKKPVKISSSSEAIVKEAT</sequence>
<keyword evidence="2" id="KW-1185">Reference proteome</keyword>
<dbReference type="KEGG" id="dalk:DSCA_33890"/>
<proteinExistence type="predicted"/>
<evidence type="ECO:0000313" key="2">
    <source>
        <dbReference type="Proteomes" id="UP000427906"/>
    </source>
</evidence>
<gene>
    <name evidence="1" type="ORF">DSCA_33890</name>
</gene>
<dbReference type="Proteomes" id="UP000427906">
    <property type="component" value="Chromosome"/>
</dbReference>
<dbReference type="EMBL" id="AP021874">
    <property type="protein sequence ID" value="BBO69459.1"/>
    <property type="molecule type" value="Genomic_DNA"/>
</dbReference>
<evidence type="ECO:0000313" key="1">
    <source>
        <dbReference type="EMBL" id="BBO69459.1"/>
    </source>
</evidence>
<organism evidence="1 2">
    <name type="scientific">Desulfosarcina alkanivorans</name>
    <dbReference type="NCBI Taxonomy" id="571177"/>
    <lineage>
        <taxon>Bacteria</taxon>
        <taxon>Pseudomonadati</taxon>
        <taxon>Thermodesulfobacteriota</taxon>
        <taxon>Desulfobacteria</taxon>
        <taxon>Desulfobacterales</taxon>
        <taxon>Desulfosarcinaceae</taxon>
        <taxon>Desulfosarcina</taxon>
    </lineage>
</organism>